<dbReference type="Proteomes" id="UP000008694">
    <property type="component" value="Unassembled WGS sequence"/>
</dbReference>
<accession>D7KKE7</accession>
<gene>
    <name evidence="3" type="ORF">ARALYDRAFT_337477</name>
</gene>
<feature type="compositionally biased region" description="Low complexity" evidence="1">
    <location>
        <begin position="43"/>
        <end position="63"/>
    </location>
</feature>
<evidence type="ECO:0000313" key="4">
    <source>
        <dbReference type="Proteomes" id="UP000008694"/>
    </source>
</evidence>
<keyword evidence="4" id="KW-1185">Reference proteome</keyword>
<evidence type="ECO:0000256" key="1">
    <source>
        <dbReference type="SAM" id="MobiDB-lite"/>
    </source>
</evidence>
<keyword evidence="2" id="KW-0472">Membrane</keyword>
<feature type="compositionally biased region" description="Polar residues" evidence="1">
    <location>
        <begin position="21"/>
        <end position="32"/>
    </location>
</feature>
<dbReference type="Gramene" id="fgenesh1_pg.C_scaffold_1004042">
    <property type="protein sequence ID" value="fgenesh1_pg.C_scaffold_1004042"/>
    <property type="gene ID" value="fgenesh1_pg.C_scaffold_1004042"/>
</dbReference>
<reference evidence="4" key="1">
    <citation type="journal article" date="2011" name="Nat. Genet.">
        <title>The Arabidopsis lyrata genome sequence and the basis of rapid genome size change.</title>
        <authorList>
            <person name="Hu T.T."/>
            <person name="Pattyn P."/>
            <person name="Bakker E.G."/>
            <person name="Cao J."/>
            <person name="Cheng J.-F."/>
            <person name="Clark R.M."/>
            <person name="Fahlgren N."/>
            <person name="Fawcett J.A."/>
            <person name="Grimwood J."/>
            <person name="Gundlach H."/>
            <person name="Haberer G."/>
            <person name="Hollister J.D."/>
            <person name="Ossowski S."/>
            <person name="Ottilar R.P."/>
            <person name="Salamov A.A."/>
            <person name="Schneeberger K."/>
            <person name="Spannagl M."/>
            <person name="Wang X."/>
            <person name="Yang L."/>
            <person name="Nasrallah M.E."/>
            <person name="Bergelson J."/>
            <person name="Carrington J.C."/>
            <person name="Gaut B.S."/>
            <person name="Schmutz J."/>
            <person name="Mayer K.F.X."/>
            <person name="Van de Peer Y."/>
            <person name="Grigoriev I.V."/>
            <person name="Nordborg M."/>
            <person name="Weigel D."/>
            <person name="Guo Y.-L."/>
        </authorList>
    </citation>
    <scope>NUCLEOTIDE SEQUENCE [LARGE SCALE GENOMIC DNA]</scope>
    <source>
        <strain evidence="4">cv. MN47</strain>
    </source>
</reference>
<evidence type="ECO:0000256" key="2">
    <source>
        <dbReference type="SAM" id="Phobius"/>
    </source>
</evidence>
<feature type="transmembrane region" description="Helical" evidence="2">
    <location>
        <begin position="119"/>
        <end position="140"/>
    </location>
</feature>
<feature type="compositionally biased region" description="Polar residues" evidence="1">
    <location>
        <begin position="64"/>
        <end position="75"/>
    </location>
</feature>
<proteinExistence type="predicted"/>
<protein>
    <submittedName>
        <fullName evidence="3">Predicted protein</fullName>
    </submittedName>
</protein>
<evidence type="ECO:0000313" key="3">
    <source>
        <dbReference type="EMBL" id="EFH67993.1"/>
    </source>
</evidence>
<organism evidence="4">
    <name type="scientific">Arabidopsis lyrata subsp. lyrata</name>
    <name type="common">Lyre-leaved rock-cress</name>
    <dbReference type="NCBI Taxonomy" id="81972"/>
    <lineage>
        <taxon>Eukaryota</taxon>
        <taxon>Viridiplantae</taxon>
        <taxon>Streptophyta</taxon>
        <taxon>Embryophyta</taxon>
        <taxon>Tracheophyta</taxon>
        <taxon>Spermatophyta</taxon>
        <taxon>Magnoliopsida</taxon>
        <taxon>eudicotyledons</taxon>
        <taxon>Gunneridae</taxon>
        <taxon>Pentapetalae</taxon>
        <taxon>rosids</taxon>
        <taxon>malvids</taxon>
        <taxon>Brassicales</taxon>
        <taxon>Brassicaceae</taxon>
        <taxon>Camelineae</taxon>
        <taxon>Arabidopsis</taxon>
    </lineage>
</organism>
<keyword evidence="2" id="KW-0812">Transmembrane</keyword>
<dbReference type="AlphaFoldDB" id="D7KKE7"/>
<keyword evidence="2" id="KW-1133">Transmembrane helix</keyword>
<dbReference type="HOGENOM" id="CLU_528242_0_0_1"/>
<sequence>MKKAKAVHNSLAEESRCRNTIPDSSNSDTTATIGEGTTPVDVSSSQAQSESSSPRSPTSTSGSNIDKTITSSSDSLSRKDVPDSADGETSVAGVLSSSTVGEKVRNHNIQINKLQQKTLVIHGFPIAIQLLLFQSIPLLFRYLPSSKDAQTFYDMSLSVLLTLKTYHTNNILLVENDKDLIVSQSVVSTEEDCVSVGDPKVSHLLSLIRRGYRFSKGDWRGGDASLGKLCICDKKKYCRCNCGPDYSPPNTCTPAPVLGLLSSNADSEAIAKLTTEVAHLKNTYAELYVKLKADVVVEVKSFLEARTCGNCSRNCGVAASRADSLSAAVVDTLKPVSSSKPLEEEENVALPSEVKTGKPKVFSSDTGRVYGCVENCSKDVTVTPESRLQTGDPSFQPSVREDDVPSNLQLGQKYLKPMKGRNKRGMIASTRCNVNKSPKRQKQGLPGHVDYIPFHPVPQRLSATFKNQLLSYRKSTYDIDGCEVGKTFFSDIYTPQKWIFSTVSYLLCLCPHHSVT</sequence>
<name>D7KKE7_ARALL</name>
<feature type="region of interest" description="Disordered" evidence="1">
    <location>
        <begin position="1"/>
        <end position="97"/>
    </location>
</feature>
<dbReference type="EMBL" id="GL348713">
    <property type="protein sequence ID" value="EFH67993.1"/>
    <property type="molecule type" value="Genomic_DNA"/>
</dbReference>